<comment type="subunit">
    <text evidence="6">Homodimer.</text>
</comment>
<dbReference type="EMBL" id="LT859958">
    <property type="protein sequence ID" value="SMX54352.1"/>
    <property type="molecule type" value="Genomic_DNA"/>
</dbReference>
<keyword evidence="10" id="KW-1185">Reference proteome</keyword>
<dbReference type="GO" id="GO:0019430">
    <property type="term" value="P:removal of superoxide radicals"/>
    <property type="evidence" value="ECO:0007669"/>
    <property type="project" value="UniProtKB-UniRule"/>
</dbReference>
<dbReference type="SUPFAM" id="SSF51905">
    <property type="entry name" value="FAD/NAD(P)-binding domain"/>
    <property type="match status" value="1"/>
</dbReference>
<evidence type="ECO:0000256" key="1">
    <source>
        <dbReference type="ARBA" id="ARBA00022630"/>
    </source>
</evidence>
<name>A0A1Y6K3S0_9CHLR</name>
<comment type="cofactor">
    <cofactor evidence="7">
        <name>FAD</name>
        <dbReference type="ChEBI" id="CHEBI:57692"/>
    </cofactor>
    <text evidence="7">Binds 1 FAD per subunit.</text>
</comment>
<dbReference type="GO" id="GO:0005737">
    <property type="term" value="C:cytoplasm"/>
    <property type="evidence" value="ECO:0007669"/>
    <property type="project" value="InterPro"/>
</dbReference>
<accession>A0A1Y6K3S0</accession>
<dbReference type="OrthoDB" id="9806179at2"/>
<keyword evidence="7" id="KW-0521">NADP</keyword>
<evidence type="ECO:0000256" key="5">
    <source>
        <dbReference type="ARBA" id="ARBA00023284"/>
    </source>
</evidence>
<dbReference type="InterPro" id="IPR036188">
    <property type="entry name" value="FAD/NAD-bd_sf"/>
</dbReference>
<evidence type="ECO:0000313" key="10">
    <source>
        <dbReference type="Proteomes" id="UP000195514"/>
    </source>
</evidence>
<evidence type="ECO:0000256" key="4">
    <source>
        <dbReference type="ARBA" id="ARBA00023157"/>
    </source>
</evidence>
<dbReference type="PANTHER" id="PTHR48105">
    <property type="entry name" value="THIOREDOXIN REDUCTASE 1-RELATED-RELATED"/>
    <property type="match status" value="1"/>
</dbReference>
<keyword evidence="2 6" id="KW-0274">FAD</keyword>
<keyword evidence="1 6" id="KW-0285">Flavoprotein</keyword>
<dbReference type="NCBIfam" id="TIGR01292">
    <property type="entry name" value="TRX_reduct"/>
    <property type="match status" value="1"/>
</dbReference>
<reference evidence="10" key="1">
    <citation type="submission" date="2017-05" db="EMBL/GenBank/DDBJ databases">
        <authorList>
            <person name="Kirkegaard R."/>
            <person name="Mcilroy J S."/>
        </authorList>
    </citation>
    <scope>NUCLEOTIDE SEQUENCE [LARGE SCALE GENOMIC DNA]</scope>
</reference>
<evidence type="ECO:0000256" key="6">
    <source>
        <dbReference type="RuleBase" id="RU003880"/>
    </source>
</evidence>
<organism evidence="9 10">
    <name type="scientific">Candidatus Brevifilum fermentans</name>
    <dbReference type="NCBI Taxonomy" id="1986204"/>
    <lineage>
        <taxon>Bacteria</taxon>
        <taxon>Bacillati</taxon>
        <taxon>Chloroflexota</taxon>
        <taxon>Anaerolineae</taxon>
        <taxon>Anaerolineales</taxon>
        <taxon>Anaerolineaceae</taxon>
        <taxon>Candidatus Brevifilum</taxon>
    </lineage>
</organism>
<dbReference type="InterPro" id="IPR008255">
    <property type="entry name" value="Pyr_nucl-diS_OxRdtase_2_AS"/>
</dbReference>
<evidence type="ECO:0000256" key="7">
    <source>
        <dbReference type="RuleBase" id="RU003881"/>
    </source>
</evidence>
<dbReference type="PRINTS" id="PR00368">
    <property type="entry name" value="FADPNR"/>
</dbReference>
<dbReference type="GO" id="GO:0004791">
    <property type="term" value="F:thioredoxin-disulfide reductase (NADPH) activity"/>
    <property type="evidence" value="ECO:0007669"/>
    <property type="project" value="UniProtKB-UniRule"/>
</dbReference>
<gene>
    <name evidence="9" type="primary">trxB</name>
    <name evidence="9" type="ORF">CFX1CAM_1287</name>
</gene>
<keyword evidence="4" id="KW-1015">Disulfide bond</keyword>
<dbReference type="Pfam" id="PF07992">
    <property type="entry name" value="Pyr_redox_2"/>
    <property type="match status" value="1"/>
</dbReference>
<dbReference type="Proteomes" id="UP000195514">
    <property type="component" value="Chromosome I"/>
</dbReference>
<proteinExistence type="inferred from homology"/>
<dbReference type="PRINTS" id="PR00469">
    <property type="entry name" value="PNDRDTASEII"/>
</dbReference>
<evidence type="ECO:0000313" key="9">
    <source>
        <dbReference type="EMBL" id="SMX54352.1"/>
    </source>
</evidence>
<dbReference type="AlphaFoldDB" id="A0A1Y6K3S0"/>
<sequence length="318" mass="34260">MSEINENATNTKDVIILGSGPAGLTAALYTARAFLSSLILTGMSLHGQAGSTDIIENYPGFPNGIGGSELGLLFQSQAERFGAEVVMDQAISVDLQKYPFIVKTYSSTYAAKSIIISTGATHKKLNVPGEKKFTGRGVSYCGTCDGWFFKDKDVIVVGGGDSALEEGIFLTRFAKSVTIIHRRDKLRAGAFLQKRAFANPKISFIWNSVVTEIIGDDSLQAAKLKDVITNEENIVSIDGVFIFIGNEPNRQLFEGQLELDEEGYIKVNRFMETSVSGVFAAGEIADPHFRQVITSAGMGAAAGIQATRYLEDLESDGS</sequence>
<dbReference type="KEGG" id="abat:CFX1CAM_1287"/>
<comment type="catalytic activity">
    <reaction evidence="6">
        <text>[thioredoxin]-dithiol + NADP(+) = [thioredoxin]-disulfide + NADPH + H(+)</text>
        <dbReference type="Rhea" id="RHEA:20345"/>
        <dbReference type="Rhea" id="RHEA-COMP:10698"/>
        <dbReference type="Rhea" id="RHEA-COMP:10700"/>
        <dbReference type="ChEBI" id="CHEBI:15378"/>
        <dbReference type="ChEBI" id="CHEBI:29950"/>
        <dbReference type="ChEBI" id="CHEBI:50058"/>
        <dbReference type="ChEBI" id="CHEBI:57783"/>
        <dbReference type="ChEBI" id="CHEBI:58349"/>
        <dbReference type="EC" id="1.8.1.9"/>
    </reaction>
</comment>
<evidence type="ECO:0000256" key="2">
    <source>
        <dbReference type="ARBA" id="ARBA00022827"/>
    </source>
</evidence>
<feature type="domain" description="FAD/NAD(P)-binding" evidence="8">
    <location>
        <begin position="12"/>
        <end position="299"/>
    </location>
</feature>
<keyword evidence="5 6" id="KW-0676">Redox-active center</keyword>
<dbReference type="PROSITE" id="PS00573">
    <property type="entry name" value="PYRIDINE_REDOX_2"/>
    <property type="match status" value="1"/>
</dbReference>
<evidence type="ECO:0000256" key="3">
    <source>
        <dbReference type="ARBA" id="ARBA00023002"/>
    </source>
</evidence>
<dbReference type="InterPro" id="IPR023753">
    <property type="entry name" value="FAD/NAD-binding_dom"/>
</dbReference>
<evidence type="ECO:0000259" key="8">
    <source>
        <dbReference type="Pfam" id="PF07992"/>
    </source>
</evidence>
<dbReference type="EC" id="1.8.1.9" evidence="6"/>
<comment type="similarity">
    <text evidence="6">Belongs to the class-II pyridine nucleotide-disulfide oxidoreductase family.</text>
</comment>
<dbReference type="InterPro" id="IPR005982">
    <property type="entry name" value="Thioredox_Rdtase"/>
</dbReference>
<dbReference type="InterPro" id="IPR050097">
    <property type="entry name" value="Ferredoxin-NADP_redctase_2"/>
</dbReference>
<protein>
    <recommendedName>
        <fullName evidence="6">Thioredoxin reductase</fullName>
        <ecNumber evidence="6">1.8.1.9</ecNumber>
    </recommendedName>
</protein>
<dbReference type="RefSeq" id="WP_087862209.1">
    <property type="nucleotide sequence ID" value="NZ_LT859958.1"/>
</dbReference>
<dbReference type="Gene3D" id="3.50.50.60">
    <property type="entry name" value="FAD/NAD(P)-binding domain"/>
    <property type="match status" value="2"/>
</dbReference>
<keyword evidence="3 6" id="KW-0560">Oxidoreductase</keyword>